<keyword evidence="2" id="KW-1185">Reference proteome</keyword>
<evidence type="ECO:0000313" key="1">
    <source>
        <dbReference type="EMBL" id="GMT05503.1"/>
    </source>
</evidence>
<proteinExistence type="predicted"/>
<reference evidence="1" key="1">
    <citation type="submission" date="2023-10" db="EMBL/GenBank/DDBJ databases">
        <title>Genome assembly of Pristionchus species.</title>
        <authorList>
            <person name="Yoshida K."/>
            <person name="Sommer R.J."/>
        </authorList>
    </citation>
    <scope>NUCLEOTIDE SEQUENCE</scope>
    <source>
        <strain evidence="1">RS0144</strain>
    </source>
</reference>
<dbReference type="Proteomes" id="UP001432027">
    <property type="component" value="Unassembled WGS sequence"/>
</dbReference>
<protein>
    <recommendedName>
        <fullName evidence="3">Fascin domain-containing protein</fullName>
    </recommendedName>
</protein>
<dbReference type="EMBL" id="BTSX01000006">
    <property type="protein sequence ID" value="GMT05503.1"/>
    <property type="molecule type" value="Genomic_DNA"/>
</dbReference>
<comment type="caution">
    <text evidence="1">The sequence shown here is derived from an EMBL/GenBank/DDBJ whole genome shotgun (WGS) entry which is preliminary data.</text>
</comment>
<evidence type="ECO:0008006" key="3">
    <source>
        <dbReference type="Google" id="ProtNLM"/>
    </source>
</evidence>
<organism evidence="1 2">
    <name type="scientific">Pristionchus entomophagus</name>
    <dbReference type="NCBI Taxonomy" id="358040"/>
    <lineage>
        <taxon>Eukaryota</taxon>
        <taxon>Metazoa</taxon>
        <taxon>Ecdysozoa</taxon>
        <taxon>Nematoda</taxon>
        <taxon>Chromadorea</taxon>
        <taxon>Rhabditida</taxon>
        <taxon>Rhabditina</taxon>
        <taxon>Diplogasteromorpha</taxon>
        <taxon>Diplogasteroidea</taxon>
        <taxon>Neodiplogasteridae</taxon>
        <taxon>Pristionchus</taxon>
    </lineage>
</organism>
<gene>
    <name evidence="1" type="ORF">PENTCL1PPCAC_27677</name>
</gene>
<sequence length="122" mass="13734">AVSNGVSYKVMEDVLKIEVRSLTGEATIRTATCNGEIKPKPGMLSNGVVWKSEAFFFSSGILCALNLDDLSWRCLSQYPTNHLWEISNSDDVLLLTDESKGTLLFSRFRPSFDECKFVINYR</sequence>
<evidence type="ECO:0000313" key="2">
    <source>
        <dbReference type="Proteomes" id="UP001432027"/>
    </source>
</evidence>
<accession>A0AAV5UGM3</accession>
<feature type="non-terminal residue" evidence="1">
    <location>
        <position position="122"/>
    </location>
</feature>
<name>A0AAV5UGM3_9BILA</name>
<feature type="non-terminal residue" evidence="1">
    <location>
        <position position="1"/>
    </location>
</feature>
<dbReference type="AlphaFoldDB" id="A0AAV5UGM3"/>